<dbReference type="EMBL" id="RBUT01000037">
    <property type="protein sequence ID" value="RMV51932.1"/>
    <property type="molecule type" value="Genomic_DNA"/>
</dbReference>
<reference evidence="1 2" key="1">
    <citation type="submission" date="2018-08" db="EMBL/GenBank/DDBJ databases">
        <title>Recombination of ecologically and evolutionarily significant loci maintains genetic cohesion in the Pseudomonas syringae species complex.</title>
        <authorList>
            <person name="Dillon M."/>
            <person name="Thakur S."/>
            <person name="Almeida R.N.D."/>
            <person name="Weir B.S."/>
            <person name="Guttman D.S."/>
        </authorList>
    </citation>
    <scope>NUCLEOTIDE SEQUENCE [LARGE SCALE GENOMIC DNA]</scope>
    <source>
        <strain evidence="1 2">ICMP 3263</strain>
    </source>
</reference>
<name>A0A3M6D741_9PSED</name>
<dbReference type="RefSeq" id="WP_147480374.1">
    <property type="nucleotide sequence ID" value="NZ_RBUT01000037.1"/>
</dbReference>
<protein>
    <submittedName>
        <fullName evidence="1">Uncharacterized protein</fullName>
    </submittedName>
</protein>
<sequence length="147" mass="17115">MFLIQYKSDGAGCPDGGIYGELQAYNWNSNDFSDSRFPQPGTVLEFFARHKSLDTDFFYFGSEFICSEKMLNIIKSFRHGRLDIVGVNINLQGSKSSTTPLKYFLLRSREIRSLLDKKMQFMRLEKIQLQTCLKKIHIMMVDIFMTQ</sequence>
<comment type="caution">
    <text evidence="1">The sequence shown here is derived from an EMBL/GenBank/DDBJ whole genome shotgun (WGS) entry which is preliminary data.</text>
</comment>
<evidence type="ECO:0000313" key="2">
    <source>
        <dbReference type="Proteomes" id="UP000279173"/>
    </source>
</evidence>
<accession>A0A3M6D741</accession>
<dbReference type="AlphaFoldDB" id="A0A3M6D741"/>
<dbReference type="Proteomes" id="UP000279173">
    <property type="component" value="Unassembled WGS sequence"/>
</dbReference>
<evidence type="ECO:0000313" key="1">
    <source>
        <dbReference type="EMBL" id="RMV51932.1"/>
    </source>
</evidence>
<gene>
    <name evidence="1" type="ORF">ALP10_200213</name>
</gene>
<proteinExistence type="predicted"/>
<organism evidence="1 2">
    <name type="scientific">Pseudomonas syringae pv. helianthi</name>
    <dbReference type="NCBI Taxonomy" id="251654"/>
    <lineage>
        <taxon>Bacteria</taxon>
        <taxon>Pseudomonadati</taxon>
        <taxon>Pseudomonadota</taxon>
        <taxon>Gammaproteobacteria</taxon>
        <taxon>Pseudomonadales</taxon>
        <taxon>Pseudomonadaceae</taxon>
        <taxon>Pseudomonas</taxon>
    </lineage>
</organism>